<feature type="repeat" description="PPR" evidence="3">
    <location>
        <begin position="240"/>
        <end position="274"/>
    </location>
</feature>
<dbReference type="InterPro" id="IPR005174">
    <property type="entry name" value="KIB1-4_b-propeller"/>
</dbReference>
<dbReference type="PANTHER" id="PTHR47939">
    <property type="entry name" value="MEMBRANE-ASSOCIATED SALT-INDUCIBLE PROTEIN-LIKE"/>
    <property type="match status" value="1"/>
</dbReference>
<comment type="similarity">
    <text evidence="1">Belongs to the PPR family. P subfamily.</text>
</comment>
<dbReference type="InterPro" id="IPR002885">
    <property type="entry name" value="PPR_rpt"/>
</dbReference>
<dbReference type="Gene3D" id="1.25.40.10">
    <property type="entry name" value="Tetratricopeptide repeat domain"/>
    <property type="match status" value="3"/>
</dbReference>
<dbReference type="Pfam" id="PF03478">
    <property type="entry name" value="Beta-prop_KIB1-4"/>
    <property type="match status" value="1"/>
</dbReference>
<dbReference type="InterPro" id="IPR050667">
    <property type="entry name" value="PPR-containing_protein"/>
</dbReference>
<dbReference type="AlphaFoldDB" id="A0A1R3JCS4"/>
<feature type="repeat" description="PPR" evidence="3">
    <location>
        <begin position="310"/>
        <end position="344"/>
    </location>
</feature>
<dbReference type="PROSITE" id="PS51375">
    <property type="entry name" value="PPR"/>
    <property type="match status" value="4"/>
</dbReference>
<evidence type="ECO:0000256" key="2">
    <source>
        <dbReference type="ARBA" id="ARBA00022737"/>
    </source>
</evidence>
<feature type="domain" description="KIB1-4 beta-propeller" evidence="4">
    <location>
        <begin position="390"/>
        <end position="649"/>
    </location>
</feature>
<sequence length="683" mass="78861">MISRSLLSSIKKSHLHNFPSLSFHPITTQIPTRQKLSFSSPFSTRQQPTATSPPLFKLTHKDWLSPNEILKIFDNLNEPSSLISVLNQYSARKDYKPTEPLFTLIINKLADAQDFDSIENIMEKLKREKSCSLSDSFFQNVIKQYGNYGGRIGKAIETLFSMPEYGTWPSAKTFNIILNMLVSNKVFDRIHEIYGKAPKLGIEIEACTLNILIKGLCENGKLELAFQVLDEFPKQGCKPNVRTFSTLMHGLCEKGKVDEAFELMGRMEKEGIELDAVSFNILISGLRKQGRLEDGVKLLEGMKRKGCYPDAGSYQQVLYGLLEAKRFMEAKMLMERMISERLSPSFDSYRKLIYGFCKKNLVYRESFPFCINIPTEKNRDFKGIVSLSNISTEETGKIHIAEARGKWICECRNNWLLTMNVAFPHDLLLNIISRVQIDLPPSWSFGLEPFLHQIHIYQFYLSKSPNSPDCLIIICYDSIRAGRKISCKSGDLMWTNCDFPNLPDFFFHGFSFIPSKATIYAPTNDIDLSEYDLNSELKLVAVPFPMQYYWILHEEFDRFYLVKSLNDDLLWVGLKGDQADPKYLEFIVFEFDFSTEQYKKVHDLGGCALFLTYNGDILLVEIGELKKTWYKGNCIYYFRDCIEDYVVYDLVTKQSTRMNSLPCKCFIKYANCHRRFLWINSDV</sequence>
<dbReference type="Proteomes" id="UP000187203">
    <property type="component" value="Unassembled WGS sequence"/>
</dbReference>
<proteinExistence type="inferred from homology"/>
<dbReference type="Pfam" id="PF13041">
    <property type="entry name" value="PPR_2"/>
    <property type="match status" value="2"/>
</dbReference>
<accession>A0A1R3JCS4</accession>
<keyword evidence="6" id="KW-1185">Reference proteome</keyword>
<dbReference type="EMBL" id="AWUE01016341">
    <property type="protein sequence ID" value="OMO92631.1"/>
    <property type="molecule type" value="Genomic_DNA"/>
</dbReference>
<dbReference type="OrthoDB" id="185373at2759"/>
<name>A0A1R3JCS4_9ROSI</name>
<dbReference type="STRING" id="93759.A0A1R3JCS4"/>
<evidence type="ECO:0000256" key="3">
    <source>
        <dbReference type="PROSITE-ProRule" id="PRU00708"/>
    </source>
</evidence>
<organism evidence="5 6">
    <name type="scientific">Corchorus olitorius</name>
    <dbReference type="NCBI Taxonomy" id="93759"/>
    <lineage>
        <taxon>Eukaryota</taxon>
        <taxon>Viridiplantae</taxon>
        <taxon>Streptophyta</taxon>
        <taxon>Embryophyta</taxon>
        <taxon>Tracheophyta</taxon>
        <taxon>Spermatophyta</taxon>
        <taxon>Magnoliopsida</taxon>
        <taxon>eudicotyledons</taxon>
        <taxon>Gunneridae</taxon>
        <taxon>Pentapetalae</taxon>
        <taxon>rosids</taxon>
        <taxon>malvids</taxon>
        <taxon>Malvales</taxon>
        <taxon>Malvaceae</taxon>
        <taxon>Grewioideae</taxon>
        <taxon>Apeibeae</taxon>
        <taxon>Corchorus</taxon>
    </lineage>
</organism>
<keyword evidence="2" id="KW-0677">Repeat</keyword>
<protein>
    <recommendedName>
        <fullName evidence="4">KIB1-4 beta-propeller domain-containing protein</fullName>
    </recommendedName>
</protein>
<feature type="repeat" description="PPR" evidence="3">
    <location>
        <begin position="275"/>
        <end position="309"/>
    </location>
</feature>
<feature type="repeat" description="PPR" evidence="3">
    <location>
        <begin position="205"/>
        <end position="239"/>
    </location>
</feature>
<evidence type="ECO:0000259" key="4">
    <source>
        <dbReference type="Pfam" id="PF03478"/>
    </source>
</evidence>
<comment type="caution">
    <text evidence="5">The sequence shown here is derived from an EMBL/GenBank/DDBJ whole genome shotgun (WGS) entry which is preliminary data.</text>
</comment>
<evidence type="ECO:0000313" key="5">
    <source>
        <dbReference type="EMBL" id="OMO92631.1"/>
    </source>
</evidence>
<reference evidence="6" key="1">
    <citation type="submission" date="2013-09" db="EMBL/GenBank/DDBJ databases">
        <title>Corchorus olitorius genome sequencing.</title>
        <authorList>
            <person name="Alam M."/>
            <person name="Haque M.S."/>
            <person name="Islam M.S."/>
            <person name="Emdad E.M."/>
            <person name="Islam M.M."/>
            <person name="Ahmed B."/>
            <person name="Halim A."/>
            <person name="Hossen Q.M.M."/>
            <person name="Hossain M.Z."/>
            <person name="Ahmed R."/>
            <person name="Khan M.M."/>
            <person name="Islam R."/>
            <person name="Rashid M.M."/>
            <person name="Khan S.A."/>
            <person name="Rahman M.S."/>
            <person name="Alam M."/>
            <person name="Yahiya A.S."/>
            <person name="Khan M.S."/>
            <person name="Azam M.S."/>
            <person name="Haque T."/>
            <person name="Lashkar M.Z.H."/>
            <person name="Akhand A.I."/>
            <person name="Morshed G."/>
            <person name="Roy S."/>
            <person name="Uddin K.S."/>
            <person name="Rabeya T."/>
            <person name="Hossain A.S."/>
            <person name="Chowdhury A."/>
            <person name="Snigdha A.R."/>
            <person name="Mortoza M.S."/>
            <person name="Matin S.A."/>
            <person name="Hoque S.M.E."/>
            <person name="Islam M.K."/>
            <person name="Roy D.K."/>
            <person name="Haider R."/>
            <person name="Moosa M.M."/>
            <person name="Elias S.M."/>
            <person name="Hasan A.M."/>
            <person name="Jahan S."/>
            <person name="Shafiuddin M."/>
            <person name="Mahmood N."/>
            <person name="Shommy N.S."/>
        </authorList>
    </citation>
    <scope>NUCLEOTIDE SEQUENCE [LARGE SCALE GENOMIC DNA]</scope>
    <source>
        <strain evidence="6">cv. O-4</strain>
    </source>
</reference>
<dbReference type="NCBIfam" id="TIGR00756">
    <property type="entry name" value="PPR"/>
    <property type="match status" value="4"/>
</dbReference>
<dbReference type="PANTHER" id="PTHR47939:SF14">
    <property type="entry name" value="PENTATRICOPEPTIDE REPEAT-CONTAINING PROTEIN MITOCHONDRIAL"/>
    <property type="match status" value="1"/>
</dbReference>
<dbReference type="InterPro" id="IPR011990">
    <property type="entry name" value="TPR-like_helical_dom_sf"/>
</dbReference>
<evidence type="ECO:0000313" key="6">
    <source>
        <dbReference type="Proteomes" id="UP000187203"/>
    </source>
</evidence>
<evidence type="ECO:0000256" key="1">
    <source>
        <dbReference type="ARBA" id="ARBA00007626"/>
    </source>
</evidence>
<gene>
    <name evidence="5" type="ORF">COLO4_17436</name>
</gene>